<protein>
    <submittedName>
        <fullName evidence="1">Uncharacterized protein</fullName>
    </submittedName>
</protein>
<name>A0A3G5A0E0_9VIRU</name>
<accession>A0A3G5A0E0</accession>
<dbReference type="SUPFAM" id="SSF48403">
    <property type="entry name" value="Ankyrin repeat"/>
    <property type="match status" value="1"/>
</dbReference>
<organism evidence="1">
    <name type="scientific">Faunusvirus sp</name>
    <dbReference type="NCBI Taxonomy" id="2487766"/>
    <lineage>
        <taxon>Viruses</taxon>
        <taxon>Varidnaviria</taxon>
        <taxon>Bamfordvirae</taxon>
        <taxon>Nucleocytoviricota</taxon>
        <taxon>Megaviricetes</taxon>
        <taxon>Imitervirales</taxon>
        <taxon>Mimiviridae</taxon>
    </lineage>
</organism>
<dbReference type="Pfam" id="PF00023">
    <property type="entry name" value="Ank"/>
    <property type="match status" value="1"/>
</dbReference>
<sequence length="270" mass="30679">MSDAAYFELLQLANIKLTDEEIDRRDFKAESRVILKEFDKSAKKGDADRLQFVIAHPKMHKMWACLYGENYCVINKMICGNYIMTARELICQGVNLNSIVNDLSLLELVAGGRPEMYQSPMIALLLERKCDVNVTGTSEDTALTVAVKNDNVTIVMQLLEAKADINKYSPLKWCFDRSFARRAHWRNITPACQQIGFELMHRGADFVGVLDRPNYYTGIFGIETIRGPFAEYIHTVYSEQVFVILSPFFGKTQCKELGDLIAGYLSLYAI</sequence>
<gene>
    <name evidence="1" type="ORF">Faunusvirus42_6</name>
</gene>
<reference evidence="1" key="1">
    <citation type="submission" date="2018-10" db="EMBL/GenBank/DDBJ databases">
        <title>Hidden diversity of soil giant viruses.</title>
        <authorList>
            <person name="Schulz F."/>
            <person name="Alteio L."/>
            <person name="Goudeau D."/>
            <person name="Ryan E.M."/>
            <person name="Malmstrom R.R."/>
            <person name="Blanchard J."/>
            <person name="Woyke T."/>
        </authorList>
    </citation>
    <scope>NUCLEOTIDE SEQUENCE</scope>
    <source>
        <strain evidence="1">FNV1</strain>
    </source>
</reference>
<dbReference type="EMBL" id="MK072173">
    <property type="protein sequence ID" value="AYV79721.1"/>
    <property type="molecule type" value="Genomic_DNA"/>
</dbReference>
<dbReference type="InterPro" id="IPR036770">
    <property type="entry name" value="Ankyrin_rpt-contain_sf"/>
</dbReference>
<dbReference type="PROSITE" id="PS50088">
    <property type="entry name" value="ANK_REPEAT"/>
    <property type="match status" value="1"/>
</dbReference>
<evidence type="ECO:0000313" key="1">
    <source>
        <dbReference type="EMBL" id="AYV79721.1"/>
    </source>
</evidence>
<dbReference type="InterPro" id="IPR002110">
    <property type="entry name" value="Ankyrin_rpt"/>
</dbReference>
<dbReference type="Gene3D" id="1.25.40.20">
    <property type="entry name" value="Ankyrin repeat-containing domain"/>
    <property type="match status" value="1"/>
</dbReference>
<proteinExistence type="predicted"/>